<evidence type="ECO:0008006" key="3">
    <source>
        <dbReference type="Google" id="ProtNLM"/>
    </source>
</evidence>
<evidence type="ECO:0000313" key="1">
    <source>
        <dbReference type="EMBL" id="KAL3760743.1"/>
    </source>
</evidence>
<gene>
    <name evidence="1" type="ORF">ACHAWU_003651</name>
</gene>
<protein>
    <recommendedName>
        <fullName evidence="3">DDE Tnp4 domain-containing protein</fullName>
    </recommendedName>
</protein>
<dbReference type="AlphaFoldDB" id="A0ABD3M9V7"/>
<keyword evidence="2" id="KW-1185">Reference proteome</keyword>
<proteinExistence type="predicted"/>
<accession>A0ABD3M9V7</accession>
<evidence type="ECO:0000313" key="2">
    <source>
        <dbReference type="Proteomes" id="UP001530293"/>
    </source>
</evidence>
<sequence>MLIEVDQIVEAAKGIVNVTPSAKLNRSFERRWNSAFGALPGVCCILWNKIDPMRTMPKGVQPKHLLWGLLLLTVYETEENSAQRAGNVDEKTFRKWSHLFVEAMSFLEFDVIRWDNRYLGDINNKALVTLDGTDMHVQMKFSEDFMSHKFKANGLKYEVGICIQTGHIVWVHGPIRAGEHDITVSRQAFVSFLDDDEMAVADRGYRGELKRIKTPDFHHFRTADEYGEAAVARARHETVNKRLKNKNVLVRYIFIIFTNIKLSIHRK</sequence>
<organism evidence="1 2">
    <name type="scientific">Discostella pseudostelligera</name>
    <dbReference type="NCBI Taxonomy" id="259834"/>
    <lineage>
        <taxon>Eukaryota</taxon>
        <taxon>Sar</taxon>
        <taxon>Stramenopiles</taxon>
        <taxon>Ochrophyta</taxon>
        <taxon>Bacillariophyta</taxon>
        <taxon>Coscinodiscophyceae</taxon>
        <taxon>Thalassiosirophycidae</taxon>
        <taxon>Stephanodiscales</taxon>
        <taxon>Stephanodiscaceae</taxon>
        <taxon>Discostella</taxon>
    </lineage>
</organism>
<dbReference type="EMBL" id="JALLBG020000172">
    <property type="protein sequence ID" value="KAL3760743.1"/>
    <property type="molecule type" value="Genomic_DNA"/>
</dbReference>
<dbReference type="Proteomes" id="UP001530293">
    <property type="component" value="Unassembled WGS sequence"/>
</dbReference>
<reference evidence="1 2" key="1">
    <citation type="submission" date="2024-10" db="EMBL/GenBank/DDBJ databases">
        <title>Updated reference genomes for cyclostephanoid diatoms.</title>
        <authorList>
            <person name="Roberts W.R."/>
            <person name="Alverson A.J."/>
        </authorList>
    </citation>
    <scope>NUCLEOTIDE SEQUENCE [LARGE SCALE GENOMIC DNA]</scope>
    <source>
        <strain evidence="1 2">AJA232-27</strain>
    </source>
</reference>
<name>A0ABD3M9V7_9STRA</name>
<comment type="caution">
    <text evidence="1">The sequence shown here is derived from an EMBL/GenBank/DDBJ whole genome shotgun (WGS) entry which is preliminary data.</text>
</comment>